<dbReference type="AlphaFoldDB" id="A0A2V1D087"/>
<dbReference type="Gene3D" id="1.10.510.10">
    <property type="entry name" value="Transferase(Phosphotransferase) domain 1"/>
    <property type="match status" value="1"/>
</dbReference>
<evidence type="ECO:0000259" key="1">
    <source>
        <dbReference type="PROSITE" id="PS50011"/>
    </source>
</evidence>
<dbReference type="STRING" id="97972.A0A2V1D087"/>
<dbReference type="PANTHER" id="PTHR37542">
    <property type="entry name" value="HELO DOMAIN-CONTAINING PROTEIN-RELATED"/>
    <property type="match status" value="1"/>
</dbReference>
<keyword evidence="3" id="KW-1185">Reference proteome</keyword>
<protein>
    <recommendedName>
        <fullName evidence="1">Protein kinase domain-containing protein</fullName>
    </recommendedName>
</protein>
<reference evidence="2 3" key="1">
    <citation type="journal article" date="2018" name="Sci. Rep.">
        <title>Comparative genomics provides insights into the lifestyle and reveals functional heterogeneity of dark septate endophytic fungi.</title>
        <authorList>
            <person name="Knapp D.G."/>
            <person name="Nemeth J.B."/>
            <person name="Barry K."/>
            <person name="Hainaut M."/>
            <person name="Henrissat B."/>
            <person name="Johnson J."/>
            <person name="Kuo A."/>
            <person name="Lim J.H.P."/>
            <person name="Lipzen A."/>
            <person name="Nolan M."/>
            <person name="Ohm R.A."/>
            <person name="Tamas L."/>
            <person name="Grigoriev I.V."/>
            <person name="Spatafora J.W."/>
            <person name="Nagy L.G."/>
            <person name="Kovacs G.M."/>
        </authorList>
    </citation>
    <scope>NUCLEOTIDE SEQUENCE [LARGE SCALE GENOMIC DNA]</scope>
    <source>
        <strain evidence="2 3">DSE2036</strain>
    </source>
</reference>
<dbReference type="InterPro" id="IPR011009">
    <property type="entry name" value="Kinase-like_dom_sf"/>
</dbReference>
<dbReference type="PROSITE" id="PS50011">
    <property type="entry name" value="PROTEIN_KINASE_DOM"/>
    <property type="match status" value="1"/>
</dbReference>
<organism evidence="2 3">
    <name type="scientific">Periconia macrospinosa</name>
    <dbReference type="NCBI Taxonomy" id="97972"/>
    <lineage>
        <taxon>Eukaryota</taxon>
        <taxon>Fungi</taxon>
        <taxon>Dikarya</taxon>
        <taxon>Ascomycota</taxon>
        <taxon>Pezizomycotina</taxon>
        <taxon>Dothideomycetes</taxon>
        <taxon>Pleosporomycetidae</taxon>
        <taxon>Pleosporales</taxon>
        <taxon>Massarineae</taxon>
        <taxon>Periconiaceae</taxon>
        <taxon>Periconia</taxon>
    </lineage>
</organism>
<dbReference type="GO" id="GO:0004672">
    <property type="term" value="F:protein kinase activity"/>
    <property type="evidence" value="ECO:0007669"/>
    <property type="project" value="InterPro"/>
</dbReference>
<dbReference type="SUPFAM" id="SSF56112">
    <property type="entry name" value="Protein kinase-like (PK-like)"/>
    <property type="match status" value="1"/>
</dbReference>
<dbReference type="GO" id="GO:0005524">
    <property type="term" value="F:ATP binding"/>
    <property type="evidence" value="ECO:0007669"/>
    <property type="project" value="InterPro"/>
</dbReference>
<sequence>MRSFRTLAAKLDLANGELQRFFTNDDDAKEQGEGTKRKKNLFSSRDRANYAVRKNNLDKAIGEVEEWQRLSFDPLWFETMKAQKQQFDTMLKHSASGSSSAGEKMMRATLSVQDPLRDLGTSNVFLPAQKLESAKMTEIPYSSVKLVQVDHKWRLMDVVPNLSSETVRELAVRLKKADPATFGLLTCLGAVDHTPHDRYRIIFRMPDKMSAPVTLREKLITAKGAGTMHSLSDRFRIATQLARAVFHLHTFDMVHKSIQPENILLFKDAGSSLGSAFLLGFERVRRDVDDSRLSGDVDWAKNLYRHPERQGANIQERYIMQHDIYSLGVCLLELGLWSSPTASEALSRIGPSTGTAPEIVKSHLLDLAVDELPAKMGRRYASVFEACLTCLDIGNDSFDDVEDLRDEHVGVGVRFIEKVLMQLSEISI</sequence>
<proteinExistence type="predicted"/>
<dbReference type="InterPro" id="IPR000719">
    <property type="entry name" value="Prot_kinase_dom"/>
</dbReference>
<evidence type="ECO:0000313" key="3">
    <source>
        <dbReference type="Proteomes" id="UP000244855"/>
    </source>
</evidence>
<dbReference type="Proteomes" id="UP000244855">
    <property type="component" value="Unassembled WGS sequence"/>
</dbReference>
<evidence type="ECO:0000313" key="2">
    <source>
        <dbReference type="EMBL" id="PVH91450.1"/>
    </source>
</evidence>
<dbReference type="EMBL" id="KZ805862">
    <property type="protein sequence ID" value="PVH91450.1"/>
    <property type="molecule type" value="Genomic_DNA"/>
</dbReference>
<dbReference type="OrthoDB" id="1911848at2759"/>
<feature type="domain" description="Protein kinase" evidence="1">
    <location>
        <begin position="110"/>
        <end position="428"/>
    </location>
</feature>
<gene>
    <name evidence="2" type="ORF">DM02DRAFT_545786</name>
</gene>
<accession>A0A2V1D087</accession>
<dbReference type="PANTHER" id="PTHR37542:SF1">
    <property type="entry name" value="PRION-INHIBITION AND PROPAGATION HELO DOMAIN-CONTAINING PROTEIN"/>
    <property type="match status" value="1"/>
</dbReference>
<name>A0A2V1D087_9PLEO</name>